<reference evidence="2" key="1">
    <citation type="submission" date="2014-03" db="EMBL/GenBank/DDBJ databases">
        <authorList>
            <person name="Aksoy S."/>
            <person name="Warren W."/>
            <person name="Wilson R.K."/>
        </authorList>
    </citation>
    <scope>NUCLEOTIDE SEQUENCE [LARGE SCALE GENOMIC DNA]</scope>
    <source>
        <strain evidence="2">IAEA</strain>
    </source>
</reference>
<dbReference type="EnsemblMetazoa" id="GPAI010012-RA">
    <property type="protein sequence ID" value="GPAI010012-PA"/>
    <property type="gene ID" value="GPAI010012"/>
</dbReference>
<organism evidence="1 2">
    <name type="scientific">Glossina pallidipes</name>
    <name type="common">Tsetse fly</name>
    <dbReference type="NCBI Taxonomy" id="7398"/>
    <lineage>
        <taxon>Eukaryota</taxon>
        <taxon>Metazoa</taxon>
        <taxon>Ecdysozoa</taxon>
        <taxon>Arthropoda</taxon>
        <taxon>Hexapoda</taxon>
        <taxon>Insecta</taxon>
        <taxon>Pterygota</taxon>
        <taxon>Neoptera</taxon>
        <taxon>Endopterygota</taxon>
        <taxon>Diptera</taxon>
        <taxon>Brachycera</taxon>
        <taxon>Muscomorpha</taxon>
        <taxon>Hippoboscoidea</taxon>
        <taxon>Glossinidae</taxon>
        <taxon>Glossina</taxon>
    </lineage>
</organism>
<accession>A0A1A9ZBZ0</accession>
<name>A0A1A9ZBZ0_GLOPL</name>
<sequence>MIAKHAVDDDNSDDEILSYIFSFSLMSWRHAFVVRSLLTKILVESMRRYVLIDSDVDGDCSITLTKVLSWSHFKGICVHLVGTVFASGAVTSASAVDAYNDSDDDAK</sequence>
<reference evidence="1" key="2">
    <citation type="submission" date="2020-05" db="UniProtKB">
        <authorList>
            <consortium name="EnsemblMetazoa"/>
        </authorList>
    </citation>
    <scope>IDENTIFICATION</scope>
    <source>
        <strain evidence="1">IAEA</strain>
    </source>
</reference>
<dbReference type="AlphaFoldDB" id="A0A1A9ZBZ0"/>
<dbReference type="VEuPathDB" id="VectorBase:GPAI010012"/>
<dbReference type="Proteomes" id="UP000092445">
    <property type="component" value="Unassembled WGS sequence"/>
</dbReference>
<evidence type="ECO:0000313" key="1">
    <source>
        <dbReference type="EnsemblMetazoa" id="GPAI010012-PA"/>
    </source>
</evidence>
<proteinExistence type="predicted"/>
<keyword evidence="2" id="KW-1185">Reference proteome</keyword>
<evidence type="ECO:0000313" key="2">
    <source>
        <dbReference type="Proteomes" id="UP000092445"/>
    </source>
</evidence>
<protein>
    <submittedName>
        <fullName evidence="1">Uncharacterized protein</fullName>
    </submittedName>
</protein>